<protein>
    <submittedName>
        <fullName evidence="3">HPP family protein</fullName>
    </submittedName>
</protein>
<evidence type="ECO:0000313" key="4">
    <source>
        <dbReference type="Proteomes" id="UP000460626"/>
    </source>
</evidence>
<sequence length="235" mass="24836">MLARSASLLPQAALGQIGWLRGAVGAAIAIGVAALITQCLLTQNNLDMPWLMAPLGASAVLVFAVPASPLAQPWPVIGGNLISAAVGLSLGTYIDSPWLACSIAVAVAVAVMTYARCLHPPGGASALLCAMGASGADMWSWSYLIPIAANVLALSLVGWVYNNLTGHYWPHRVDFEPPAPPAEPALHKRADVELLLREWDEVLDVDVDDLDAFFRALTQRVRDQSLSSSQGMDTN</sequence>
<dbReference type="AlphaFoldDB" id="A0A845A4Y4"/>
<feature type="transmembrane region" description="Helical" evidence="1">
    <location>
        <begin position="98"/>
        <end position="115"/>
    </location>
</feature>
<evidence type="ECO:0000259" key="2">
    <source>
        <dbReference type="Pfam" id="PF04982"/>
    </source>
</evidence>
<dbReference type="PANTHER" id="PTHR33741:SF5">
    <property type="entry name" value="TRANSMEMBRANE PROTEIN DDB_G0269096-RELATED"/>
    <property type="match status" value="1"/>
</dbReference>
<feature type="transmembrane region" description="Helical" evidence="1">
    <location>
        <begin position="48"/>
        <end position="67"/>
    </location>
</feature>
<keyword evidence="1" id="KW-0812">Transmembrane</keyword>
<reference evidence="3 4" key="1">
    <citation type="submission" date="2019-12" db="EMBL/GenBank/DDBJ databases">
        <title>Genomic-based taxomic classification of the family Erythrobacteraceae.</title>
        <authorList>
            <person name="Xu L."/>
        </authorList>
    </citation>
    <scope>NUCLEOTIDE SEQUENCE [LARGE SCALE GENOMIC DNA]</scope>
    <source>
        <strain evidence="3 4">RC4-10-4</strain>
    </source>
</reference>
<dbReference type="Proteomes" id="UP000460626">
    <property type="component" value="Unassembled WGS sequence"/>
</dbReference>
<evidence type="ECO:0000313" key="3">
    <source>
        <dbReference type="EMBL" id="MXO92639.1"/>
    </source>
</evidence>
<dbReference type="InterPro" id="IPR058581">
    <property type="entry name" value="TM_HPP"/>
</dbReference>
<keyword evidence="1" id="KW-0472">Membrane</keyword>
<gene>
    <name evidence="3" type="ORF">GRI62_03335</name>
</gene>
<feature type="transmembrane region" description="Helical" evidence="1">
    <location>
        <begin position="141"/>
        <end position="162"/>
    </location>
</feature>
<feature type="transmembrane region" description="Helical" evidence="1">
    <location>
        <begin position="20"/>
        <end position="41"/>
    </location>
</feature>
<evidence type="ECO:0000256" key="1">
    <source>
        <dbReference type="SAM" id="Phobius"/>
    </source>
</evidence>
<accession>A0A845A4Y4</accession>
<comment type="caution">
    <text evidence="3">The sequence shown here is derived from an EMBL/GenBank/DDBJ whole genome shotgun (WGS) entry which is preliminary data.</text>
</comment>
<organism evidence="3 4">
    <name type="scientific">Aurantiacibacter arachoides</name>
    <dbReference type="NCBI Taxonomy" id="1850444"/>
    <lineage>
        <taxon>Bacteria</taxon>
        <taxon>Pseudomonadati</taxon>
        <taxon>Pseudomonadota</taxon>
        <taxon>Alphaproteobacteria</taxon>
        <taxon>Sphingomonadales</taxon>
        <taxon>Erythrobacteraceae</taxon>
        <taxon>Aurantiacibacter</taxon>
    </lineage>
</organism>
<dbReference type="InterPro" id="IPR007065">
    <property type="entry name" value="HPP"/>
</dbReference>
<keyword evidence="4" id="KW-1185">Reference proteome</keyword>
<dbReference type="OrthoDB" id="9811720at2"/>
<dbReference type="Pfam" id="PF04982">
    <property type="entry name" value="TM_HPP"/>
    <property type="match status" value="1"/>
</dbReference>
<keyword evidence="1" id="KW-1133">Transmembrane helix</keyword>
<dbReference type="PANTHER" id="PTHR33741">
    <property type="entry name" value="TRANSMEMBRANE PROTEIN DDB_G0269096-RELATED"/>
    <property type="match status" value="1"/>
</dbReference>
<name>A0A845A4Y4_9SPHN</name>
<dbReference type="EMBL" id="WTYH01000001">
    <property type="protein sequence ID" value="MXO92639.1"/>
    <property type="molecule type" value="Genomic_DNA"/>
</dbReference>
<feature type="domain" description="HPP transmembrane region" evidence="2">
    <location>
        <begin position="19"/>
        <end position="168"/>
    </location>
</feature>
<proteinExistence type="predicted"/>